<feature type="transmembrane region" description="Helical" evidence="3">
    <location>
        <begin position="72"/>
        <end position="94"/>
    </location>
</feature>
<dbReference type="InterPro" id="IPR048254">
    <property type="entry name" value="CDP_ALCOHOL_P_TRANSF_CS"/>
</dbReference>
<dbReference type="InterPro" id="IPR000462">
    <property type="entry name" value="CDP-OH_P_trans"/>
</dbReference>
<dbReference type="InterPro" id="IPR043130">
    <property type="entry name" value="CDP-OH_PTrfase_TM_dom"/>
</dbReference>
<sequence>MQKVHLAPLWSFVGGVAGLALVNWFGALSAAGWIAGLLYLVVSNVLLARGLRRHRTVRFGPANIATATRSTLVGIVTALVATSFTAPIAVPLLIGLTVPALALDAVDGWIARRTDTITELGGRFDMEVDAFLIFALSAYVAQELGWWVLLIGLMRYALAVAGWLLPWLQATVPFRYWRKVVAAIAGVALALAASGLAPRWVDDLVVLIALGLLIESFGRDVVWLFVRHRAAVTASGRQAVRSVALPIASRRRDDIADVGRGV</sequence>
<evidence type="ECO:0000256" key="2">
    <source>
        <dbReference type="RuleBase" id="RU003750"/>
    </source>
</evidence>
<comment type="similarity">
    <text evidence="2">Belongs to the CDP-alcohol phosphatidyltransferase class-I family.</text>
</comment>
<dbReference type="Proteomes" id="UP001500326">
    <property type="component" value="Unassembled WGS sequence"/>
</dbReference>
<gene>
    <name evidence="4" type="ORF">GCM10009777_13370</name>
</gene>
<feature type="transmembrane region" description="Helical" evidence="3">
    <location>
        <begin position="7"/>
        <end position="25"/>
    </location>
</feature>
<protein>
    <submittedName>
        <fullName evidence="4">CDP-alcohol phosphatidyltransferase family protein</fullName>
    </submittedName>
</protein>
<feature type="transmembrane region" description="Helical" evidence="3">
    <location>
        <begin position="31"/>
        <end position="51"/>
    </location>
</feature>
<evidence type="ECO:0000313" key="5">
    <source>
        <dbReference type="Proteomes" id="UP001500326"/>
    </source>
</evidence>
<keyword evidence="3" id="KW-1133">Transmembrane helix</keyword>
<organism evidence="4 5">
    <name type="scientific">Microbacterium pumilum</name>
    <dbReference type="NCBI Taxonomy" id="344165"/>
    <lineage>
        <taxon>Bacteria</taxon>
        <taxon>Bacillati</taxon>
        <taxon>Actinomycetota</taxon>
        <taxon>Actinomycetes</taxon>
        <taxon>Micrococcales</taxon>
        <taxon>Microbacteriaceae</taxon>
        <taxon>Microbacterium</taxon>
    </lineage>
</organism>
<evidence type="ECO:0000256" key="1">
    <source>
        <dbReference type="ARBA" id="ARBA00022679"/>
    </source>
</evidence>
<dbReference type="Gene3D" id="1.20.120.1760">
    <property type="match status" value="1"/>
</dbReference>
<dbReference type="Pfam" id="PF01066">
    <property type="entry name" value="CDP-OH_P_transf"/>
    <property type="match status" value="1"/>
</dbReference>
<proteinExistence type="inferred from homology"/>
<keyword evidence="5" id="KW-1185">Reference proteome</keyword>
<evidence type="ECO:0000256" key="3">
    <source>
        <dbReference type="SAM" id="Phobius"/>
    </source>
</evidence>
<feature type="transmembrane region" description="Helical" evidence="3">
    <location>
        <begin position="144"/>
        <end position="168"/>
    </location>
</feature>
<dbReference type="RefSeq" id="WP_344059737.1">
    <property type="nucleotide sequence ID" value="NZ_BAAAOH010000001.1"/>
</dbReference>
<dbReference type="PROSITE" id="PS00379">
    <property type="entry name" value="CDP_ALCOHOL_P_TRANSF"/>
    <property type="match status" value="1"/>
</dbReference>
<feature type="transmembrane region" description="Helical" evidence="3">
    <location>
        <begin position="180"/>
        <end position="198"/>
    </location>
</feature>
<evidence type="ECO:0000313" key="4">
    <source>
        <dbReference type="EMBL" id="GAA1981154.1"/>
    </source>
</evidence>
<keyword evidence="1 2" id="KW-0808">Transferase</keyword>
<feature type="transmembrane region" description="Helical" evidence="3">
    <location>
        <begin position="204"/>
        <end position="226"/>
    </location>
</feature>
<keyword evidence="3" id="KW-0812">Transmembrane</keyword>
<accession>A0ABP5DIW5</accession>
<comment type="caution">
    <text evidence="4">The sequence shown here is derived from an EMBL/GenBank/DDBJ whole genome shotgun (WGS) entry which is preliminary data.</text>
</comment>
<name>A0ABP5DIW5_9MICO</name>
<reference evidence="5" key="1">
    <citation type="journal article" date="2019" name="Int. J. Syst. Evol. Microbiol.">
        <title>The Global Catalogue of Microorganisms (GCM) 10K type strain sequencing project: providing services to taxonomists for standard genome sequencing and annotation.</title>
        <authorList>
            <consortium name="The Broad Institute Genomics Platform"/>
            <consortium name="The Broad Institute Genome Sequencing Center for Infectious Disease"/>
            <person name="Wu L."/>
            <person name="Ma J."/>
        </authorList>
    </citation>
    <scope>NUCLEOTIDE SEQUENCE [LARGE SCALE GENOMIC DNA]</scope>
    <source>
        <strain evidence="5">JCM 14902</strain>
    </source>
</reference>
<dbReference type="EMBL" id="BAAAOH010000001">
    <property type="protein sequence ID" value="GAA1981154.1"/>
    <property type="molecule type" value="Genomic_DNA"/>
</dbReference>
<keyword evidence="3" id="KW-0472">Membrane</keyword>